<proteinExistence type="predicted"/>
<keyword evidence="3" id="KW-1185">Reference proteome</keyword>
<organism evidence="2 3">
    <name type="scientific">Mycolicibacter acidiphilus</name>
    <dbReference type="NCBI Taxonomy" id="2835306"/>
    <lineage>
        <taxon>Bacteria</taxon>
        <taxon>Bacillati</taxon>
        <taxon>Actinomycetota</taxon>
        <taxon>Actinomycetes</taxon>
        <taxon>Mycobacteriales</taxon>
        <taxon>Mycobacteriaceae</taxon>
        <taxon>Mycolicibacter</taxon>
    </lineage>
</organism>
<comment type="caution">
    <text evidence="2">The sequence shown here is derived from an EMBL/GenBank/DDBJ whole genome shotgun (WGS) entry which is preliminary data.</text>
</comment>
<gene>
    <name evidence="2" type="ORF">KIH27_16000</name>
</gene>
<feature type="domain" description="Helix-turn-helix" evidence="1">
    <location>
        <begin position="11"/>
        <end position="62"/>
    </location>
</feature>
<dbReference type="GO" id="GO:0003677">
    <property type="term" value="F:DNA binding"/>
    <property type="evidence" value="ECO:0007669"/>
    <property type="project" value="UniProtKB-KW"/>
</dbReference>
<dbReference type="InterPro" id="IPR009061">
    <property type="entry name" value="DNA-bd_dom_put_sf"/>
</dbReference>
<dbReference type="InterPro" id="IPR010093">
    <property type="entry name" value="SinI_DNA-bd"/>
</dbReference>
<dbReference type="Pfam" id="PF12728">
    <property type="entry name" value="HTH_17"/>
    <property type="match status" value="1"/>
</dbReference>
<dbReference type="EMBL" id="JAHCLR010000036">
    <property type="protein sequence ID" value="MBS9535091.1"/>
    <property type="molecule type" value="Genomic_DNA"/>
</dbReference>
<reference evidence="2 3" key="1">
    <citation type="submission" date="2021-05" db="EMBL/GenBank/DDBJ databases">
        <title>Mycobacterium acidophilum sp. nov., an extremely acid-tolerant member of the genus Mycobacterium.</title>
        <authorList>
            <person name="Xia J."/>
        </authorList>
    </citation>
    <scope>NUCLEOTIDE SEQUENCE [LARGE SCALE GENOMIC DNA]</scope>
    <source>
        <strain evidence="2 3">M1</strain>
    </source>
</reference>
<dbReference type="SUPFAM" id="SSF46955">
    <property type="entry name" value="Putative DNA-binding domain"/>
    <property type="match status" value="1"/>
</dbReference>
<protein>
    <submittedName>
        <fullName evidence="2">Excisionase family DNA-binding protein</fullName>
    </submittedName>
</protein>
<evidence type="ECO:0000313" key="2">
    <source>
        <dbReference type="EMBL" id="MBS9535091.1"/>
    </source>
</evidence>
<dbReference type="RefSeq" id="WP_214093954.1">
    <property type="nucleotide sequence ID" value="NZ_JAHCLR010000036.1"/>
</dbReference>
<dbReference type="Proteomes" id="UP001519535">
    <property type="component" value="Unassembled WGS sequence"/>
</dbReference>
<name>A0ABS5RLJ3_9MYCO</name>
<evidence type="ECO:0000313" key="3">
    <source>
        <dbReference type="Proteomes" id="UP001519535"/>
    </source>
</evidence>
<sequence>MQSATVRELPFLTITEAARRNGVSRPTVVQAIDAGRLPVYITVSEHDGNPARLVRPEDVDRLWGIRKYPIKPLDDDELKDAVSTAIGVSEESDTPLVDA</sequence>
<dbReference type="NCBIfam" id="TIGR01764">
    <property type="entry name" value="excise"/>
    <property type="match status" value="1"/>
</dbReference>
<keyword evidence="2" id="KW-0238">DNA-binding</keyword>
<dbReference type="InterPro" id="IPR041657">
    <property type="entry name" value="HTH_17"/>
</dbReference>
<evidence type="ECO:0000259" key="1">
    <source>
        <dbReference type="Pfam" id="PF12728"/>
    </source>
</evidence>
<accession>A0ABS5RLJ3</accession>